<protein>
    <submittedName>
        <fullName evidence="1">Uncharacterized protein</fullName>
    </submittedName>
</protein>
<keyword evidence="2" id="KW-1185">Reference proteome</keyword>
<proteinExistence type="predicted"/>
<gene>
    <name evidence="1" type="ORF">H634G_00734</name>
</gene>
<dbReference type="EMBL" id="KE384719">
    <property type="protein sequence ID" value="KJK84370.1"/>
    <property type="molecule type" value="Genomic_DNA"/>
</dbReference>
<name>A0A0D9PHR8_METAN</name>
<dbReference type="Proteomes" id="UP000054544">
    <property type="component" value="Unassembled WGS sequence"/>
</dbReference>
<evidence type="ECO:0000313" key="2">
    <source>
        <dbReference type="Proteomes" id="UP000054544"/>
    </source>
</evidence>
<dbReference type="AlphaFoldDB" id="A0A0D9PHR8"/>
<organism evidence="1 2">
    <name type="scientific">Metarhizium anisopliae BRIP 53293</name>
    <dbReference type="NCBI Taxonomy" id="1291518"/>
    <lineage>
        <taxon>Eukaryota</taxon>
        <taxon>Fungi</taxon>
        <taxon>Dikarya</taxon>
        <taxon>Ascomycota</taxon>
        <taxon>Pezizomycotina</taxon>
        <taxon>Sordariomycetes</taxon>
        <taxon>Hypocreomycetidae</taxon>
        <taxon>Hypocreales</taxon>
        <taxon>Clavicipitaceae</taxon>
        <taxon>Metarhizium</taxon>
    </lineage>
</organism>
<reference evidence="2" key="1">
    <citation type="journal article" date="2014" name="BMC Genomics">
        <title>The genome sequence of the biocontrol fungus Metarhizium anisopliae and comparative genomics of Metarhizium species.</title>
        <authorList>
            <person name="Pattemore J.A."/>
            <person name="Hane J.K."/>
            <person name="Williams A.H."/>
            <person name="Wilson B.A."/>
            <person name="Stodart B.J."/>
            <person name="Ash G.J."/>
        </authorList>
    </citation>
    <scope>NUCLEOTIDE SEQUENCE [LARGE SCALE GENOMIC DNA]</scope>
    <source>
        <strain evidence="2">BRIP 53293</strain>
    </source>
</reference>
<accession>A0A0D9PHR8</accession>
<evidence type="ECO:0000313" key="1">
    <source>
        <dbReference type="EMBL" id="KJK84370.1"/>
    </source>
</evidence>
<sequence>MVGSSHESVTLSEVVEIKVLLEVPFAELDCDEDQGLKLLRVSVECVTLLMDELRECVELELEVIPERTLDSVAVGEAELVTAVESISTVVRFKLDDTVGEAAHLVELVPLAAVDVAWSEQVLLRLRCELDVEDTVELAARVVVEELSVGRGRHLSVNTQLHYAQLRNAAYHRLSKEIHTREEITAGSYVA</sequence>